<protein>
    <submittedName>
        <fullName evidence="4">T9SS C-terminal target domain-containing protein</fullName>
    </submittedName>
</protein>
<dbReference type="PROSITE" id="PS51257">
    <property type="entry name" value="PROKAR_LIPOPROTEIN"/>
    <property type="match status" value="1"/>
</dbReference>
<dbReference type="Gene3D" id="2.60.40.10">
    <property type="entry name" value="Immunoglobulins"/>
    <property type="match status" value="4"/>
</dbReference>
<evidence type="ECO:0000259" key="3">
    <source>
        <dbReference type="PROSITE" id="PS50853"/>
    </source>
</evidence>
<keyword evidence="5" id="KW-1185">Reference proteome</keyword>
<dbReference type="RefSeq" id="WP_114304079.1">
    <property type="nucleotide sequence ID" value="NZ_QPIE01000006.1"/>
</dbReference>
<dbReference type="SMART" id="SM00060">
    <property type="entry name" value="FN3"/>
    <property type="match status" value="4"/>
</dbReference>
<name>A0A368MVY4_9FLAO</name>
<dbReference type="Pfam" id="PF20009">
    <property type="entry name" value="GEVED"/>
    <property type="match status" value="1"/>
</dbReference>
<evidence type="ECO:0000313" key="4">
    <source>
        <dbReference type="EMBL" id="RCU42387.1"/>
    </source>
</evidence>
<dbReference type="Pfam" id="PF18962">
    <property type="entry name" value="Por_Secre_tail"/>
    <property type="match status" value="1"/>
</dbReference>
<keyword evidence="1 2" id="KW-0732">Signal</keyword>
<organism evidence="4 5">
    <name type="scientific">Chryseobacterium lacus</name>
    <dbReference type="NCBI Taxonomy" id="2058346"/>
    <lineage>
        <taxon>Bacteria</taxon>
        <taxon>Pseudomonadati</taxon>
        <taxon>Bacteroidota</taxon>
        <taxon>Flavobacteriia</taxon>
        <taxon>Flavobacteriales</taxon>
        <taxon>Weeksellaceae</taxon>
        <taxon>Chryseobacterium group</taxon>
        <taxon>Chryseobacterium</taxon>
    </lineage>
</organism>
<dbReference type="Gene3D" id="2.60.120.200">
    <property type="match status" value="3"/>
</dbReference>
<sequence>MRRIYFLTALLMFIGQVNAQYCTPAFASGCGGGDEINSFSIPSAGFSHLNTGCSPGAYGDYTSQTITLEIGTPYTFTVTHNFGSQQVRIWADFDNDQIFTNAAPELIAMGSSASVGGVNTTTGSITIPGTVAPGTYRMRVGNRYSSQPVPCNTDGYGEAHDYTLMVTAPACWVPSSPVAGTPGLTTVSLSWTAASTAPAEGYEVYYSTSNTPPTPTTVLDATNSTTSMTPSADLTGLSPSSVYFAWVRSSCSATVKSAWVGPVSFTTMCAPLTTMSENFDAYATGSIVPICWARIVPATDAGSQTITATTPASGLRNIYQYASTSQNPVIVVLPEYSNVAAGTHWLKFKARVTTAPGALEVGYVTDPTDASSFVNLQTLDITNTSYNSSYYSVVIPNFIPANARLAVKNPSDDKSYYWDDVIWEATPTCFPPTGVTFTGHTTSSVTVNWVAPATAPANGYEVYYSTSNTAPTATTVLDATNSATSTSLFAAINGLSSGTQYYVWVRSVCSASDKSPWSIPYMVTTPCTTFSLPYAIDFENATIPEMPVCTVRENVGSGNNWTTSSPNAYGFTTKVLTYIYNSSNPANAWFHTGGVNLTAGTSYRVYFKYAKNTTGYTEKLKITYGTAQDAATQTNVIHDYTAVPDISSAVQTYHDFTPSVSGVYYLGFNVYSDSNQYNLYIDDILIMESPTCIEPTAVTVSAITTGGASISFTPPSVVPGNGYQVYYSTSNTAPTASTVLDATNSVTAPTSPATLTGLNPATTYYVWVRSDCGGGNLSMWSVSSSFTTSCVLVTEFSENFNATAVNALPSCWAKLTTGASANAYVQASTAMSSPNALYVYGDSSSSNVYVTMPQVSTLSSGNYRLRFKARANFTAGGILEIGYMSNPTDHTTFTALGTYTSSSNTAIDNYSLNITGVPAGITTLALRHTGAPAYSILVDDVIYEPVPGCGDVTALTASNPTLNGADLMWTAPSTAPAGGYEIYYSTLATPPTASTVLDASNSFTSPTVGMTTTGMASATTYYVWVRSVCSPTEKGAWSNVATFSTLCNATGVPYEMNFNNAVVPAMPACGIVANGGTGNNWTTAAAPTDSSGFNSQVLRYAYHSTQAADAWFFTQGINMTAGTTYYISYKYGNNSTFFEEKMKVAVGNGASPSAMLPANGGTQIADYPSIMTGQAVSVNNLTFTPTTSGVYYVGFHAYSDANEYYLYLDDIQVTASALSTSEIKADAKDVRVYPNPFTDVINISDAKDLKSVSVIDASGRMVKTIASPQAQIRLGDLKSGLYILKLDYKDGTVKTVKVIKK</sequence>
<feature type="signal peptide" evidence="2">
    <location>
        <begin position="1"/>
        <end position="19"/>
    </location>
</feature>
<feature type="chain" id="PRO_5016910031" evidence="2">
    <location>
        <begin position="20"/>
        <end position="1301"/>
    </location>
</feature>
<dbReference type="PROSITE" id="PS50853">
    <property type="entry name" value="FN3"/>
    <property type="match status" value="4"/>
</dbReference>
<feature type="domain" description="Fibronectin type-III" evidence="3">
    <location>
        <begin position="431"/>
        <end position="528"/>
    </location>
</feature>
<accession>A0A368MVY4</accession>
<evidence type="ECO:0000313" key="5">
    <source>
        <dbReference type="Proteomes" id="UP000252172"/>
    </source>
</evidence>
<dbReference type="SUPFAM" id="SSF49265">
    <property type="entry name" value="Fibronectin type III"/>
    <property type="match status" value="3"/>
</dbReference>
<dbReference type="InterPro" id="IPR013783">
    <property type="entry name" value="Ig-like_fold"/>
</dbReference>
<dbReference type="Proteomes" id="UP000252172">
    <property type="component" value="Unassembled WGS sequence"/>
</dbReference>
<dbReference type="InterPro" id="IPR045474">
    <property type="entry name" value="GEVED"/>
</dbReference>
<dbReference type="CDD" id="cd00063">
    <property type="entry name" value="FN3"/>
    <property type="match status" value="3"/>
</dbReference>
<gene>
    <name evidence="4" type="ORF">DQ356_08530</name>
</gene>
<proteinExistence type="predicted"/>
<feature type="domain" description="Fibronectin type-III" evidence="3">
    <location>
        <begin position="951"/>
        <end position="1048"/>
    </location>
</feature>
<dbReference type="InterPro" id="IPR026444">
    <property type="entry name" value="Secre_tail"/>
</dbReference>
<feature type="domain" description="Fibronectin type-III" evidence="3">
    <location>
        <begin position="694"/>
        <end position="791"/>
    </location>
</feature>
<dbReference type="EMBL" id="QPIE01000006">
    <property type="protein sequence ID" value="RCU42387.1"/>
    <property type="molecule type" value="Genomic_DNA"/>
</dbReference>
<dbReference type="NCBIfam" id="TIGR04183">
    <property type="entry name" value="Por_Secre_tail"/>
    <property type="match status" value="1"/>
</dbReference>
<feature type="domain" description="Fibronectin type-III" evidence="3">
    <location>
        <begin position="173"/>
        <end position="270"/>
    </location>
</feature>
<comment type="caution">
    <text evidence="4">The sequence shown here is derived from an EMBL/GenBank/DDBJ whole genome shotgun (WGS) entry which is preliminary data.</text>
</comment>
<dbReference type="OrthoDB" id="975384at2"/>
<dbReference type="InterPro" id="IPR036116">
    <property type="entry name" value="FN3_sf"/>
</dbReference>
<reference evidence="4 5" key="1">
    <citation type="submission" date="2018-07" db="EMBL/GenBank/DDBJ databases">
        <title>Chryseobacterium lacus sp. nov., isolated from lake water.</title>
        <authorList>
            <person name="Li C.-M."/>
        </authorList>
    </citation>
    <scope>NUCLEOTIDE SEQUENCE [LARGE SCALE GENOMIC DNA]</scope>
    <source>
        <strain evidence="4 5">YLOS41</strain>
    </source>
</reference>
<evidence type="ECO:0000256" key="1">
    <source>
        <dbReference type="ARBA" id="ARBA00022729"/>
    </source>
</evidence>
<evidence type="ECO:0000256" key="2">
    <source>
        <dbReference type="SAM" id="SignalP"/>
    </source>
</evidence>
<dbReference type="InterPro" id="IPR003961">
    <property type="entry name" value="FN3_dom"/>
</dbReference>
<dbReference type="Pfam" id="PF00041">
    <property type="entry name" value="fn3"/>
    <property type="match status" value="3"/>
</dbReference>